<organism evidence="3">
    <name type="scientific">Echinostoma caproni</name>
    <dbReference type="NCBI Taxonomy" id="27848"/>
    <lineage>
        <taxon>Eukaryota</taxon>
        <taxon>Metazoa</taxon>
        <taxon>Spiralia</taxon>
        <taxon>Lophotrochozoa</taxon>
        <taxon>Platyhelminthes</taxon>
        <taxon>Trematoda</taxon>
        <taxon>Digenea</taxon>
        <taxon>Plagiorchiida</taxon>
        <taxon>Echinostomata</taxon>
        <taxon>Echinostomatoidea</taxon>
        <taxon>Echinostomatidae</taxon>
        <taxon>Echinostoma</taxon>
    </lineage>
</organism>
<dbReference type="EMBL" id="UZAN01041277">
    <property type="protein sequence ID" value="VDP72534.1"/>
    <property type="molecule type" value="Genomic_DNA"/>
</dbReference>
<dbReference type="InterPro" id="IPR008978">
    <property type="entry name" value="HSP20-like_chaperone"/>
</dbReference>
<keyword evidence="2" id="KW-1185">Reference proteome</keyword>
<dbReference type="AlphaFoldDB" id="A0A183ABT3"/>
<evidence type="ECO:0000313" key="3">
    <source>
        <dbReference type="WBParaSite" id="ECPE_0000443001-mRNA-1"/>
    </source>
</evidence>
<proteinExistence type="predicted"/>
<gene>
    <name evidence="1" type="ORF">ECPE_LOCUS4418</name>
</gene>
<reference evidence="1 2" key="2">
    <citation type="submission" date="2018-11" db="EMBL/GenBank/DDBJ databases">
        <authorList>
            <consortium name="Pathogen Informatics"/>
        </authorList>
    </citation>
    <scope>NUCLEOTIDE SEQUENCE [LARGE SCALE GENOMIC DNA]</scope>
    <source>
        <strain evidence="1 2">Egypt</strain>
    </source>
</reference>
<dbReference type="Gene3D" id="2.60.40.790">
    <property type="match status" value="1"/>
</dbReference>
<accession>A0A183ABT3</accession>
<sequence>MSQIKPLQQAHSMLNDDRLGSGMDSPFGLIVPQGGLTGGPLTYLTHDLQLGQPGPIVREGGPTSRLLHVEIPVDGDFKADDLCVSVDANPLVMTGRREANEDTDSVRNSASVHSFLYGAGDGRSIIDGMCWQHAIKSIAIIIPSRLVGQDLVVVLTGAGKKDESQLVQLEGSSRYLGLTSVMFQAVCPSTECN</sequence>
<name>A0A183ABT3_9TREM</name>
<reference evidence="3" key="1">
    <citation type="submission" date="2016-06" db="UniProtKB">
        <authorList>
            <consortium name="WormBaseParasite"/>
        </authorList>
    </citation>
    <scope>IDENTIFICATION</scope>
</reference>
<evidence type="ECO:0000313" key="2">
    <source>
        <dbReference type="Proteomes" id="UP000272942"/>
    </source>
</evidence>
<dbReference type="OrthoDB" id="10060792at2759"/>
<protein>
    <submittedName>
        <fullName evidence="3">DnaJ_C domain-containing protein</fullName>
    </submittedName>
</protein>
<dbReference type="WBParaSite" id="ECPE_0000443001-mRNA-1">
    <property type="protein sequence ID" value="ECPE_0000443001-mRNA-1"/>
    <property type="gene ID" value="ECPE_0000443001"/>
</dbReference>
<evidence type="ECO:0000313" key="1">
    <source>
        <dbReference type="EMBL" id="VDP72534.1"/>
    </source>
</evidence>
<dbReference type="Proteomes" id="UP000272942">
    <property type="component" value="Unassembled WGS sequence"/>
</dbReference>